<protein>
    <submittedName>
        <fullName evidence="2">Uncharacterized protein</fullName>
    </submittedName>
</protein>
<proteinExistence type="predicted"/>
<dbReference type="EMBL" id="QMDX01000002">
    <property type="protein sequence ID" value="TSD15385.1"/>
    <property type="molecule type" value="Genomic_DNA"/>
</dbReference>
<dbReference type="RefSeq" id="WP_144261224.1">
    <property type="nucleotide sequence ID" value="NZ_QMDX01000002.1"/>
</dbReference>
<reference evidence="2 3" key="1">
    <citation type="submission" date="2018-06" db="EMBL/GenBank/DDBJ databases">
        <title>Natronomonas sp. F16-60 a new haloarchaeon isolated from a solar saltern of Isla Cristina, Huelva, Spain.</title>
        <authorList>
            <person name="Duran-Viseras A."/>
            <person name="Sanchez-Porro C."/>
            <person name="Ventosa A."/>
        </authorList>
    </citation>
    <scope>NUCLEOTIDE SEQUENCE [LARGE SCALE GENOMIC DNA]</scope>
    <source>
        <strain evidence="2 3">F16-60</strain>
    </source>
</reference>
<keyword evidence="1" id="KW-0472">Membrane</keyword>
<dbReference type="Proteomes" id="UP000319894">
    <property type="component" value="Unassembled WGS sequence"/>
</dbReference>
<keyword evidence="1" id="KW-1133">Transmembrane helix</keyword>
<name>A0A554NDJ5_9EURY</name>
<gene>
    <name evidence="2" type="ORF">DP107_05960</name>
</gene>
<feature type="transmembrane region" description="Helical" evidence="1">
    <location>
        <begin position="23"/>
        <end position="48"/>
    </location>
</feature>
<dbReference type="InParanoid" id="A0A554NDJ5"/>
<organism evidence="2 3">
    <name type="scientific">Haloglomus irregulare</name>
    <dbReference type="NCBI Taxonomy" id="2234134"/>
    <lineage>
        <taxon>Archaea</taxon>
        <taxon>Methanobacteriati</taxon>
        <taxon>Methanobacteriota</taxon>
        <taxon>Stenosarchaea group</taxon>
        <taxon>Halobacteria</taxon>
        <taxon>Halobacteriales</taxon>
        <taxon>Natronomonadaceae</taxon>
        <taxon>Haloglomus</taxon>
    </lineage>
</organism>
<evidence type="ECO:0000313" key="2">
    <source>
        <dbReference type="EMBL" id="TSD15385.1"/>
    </source>
</evidence>
<evidence type="ECO:0000313" key="3">
    <source>
        <dbReference type="Proteomes" id="UP000319894"/>
    </source>
</evidence>
<keyword evidence="3" id="KW-1185">Reference proteome</keyword>
<evidence type="ECO:0000256" key="1">
    <source>
        <dbReference type="SAM" id="Phobius"/>
    </source>
</evidence>
<accession>A0A554NDJ5</accession>
<sequence length="65" mass="6654">MSPLVERLYVASLVTADLTLGTLLYLLGSPVFAGVLCALGLVVAIGRVGSLYAGSSRSVTDLVVD</sequence>
<keyword evidence="1" id="KW-0812">Transmembrane</keyword>
<dbReference type="AlphaFoldDB" id="A0A554NDJ5"/>
<comment type="caution">
    <text evidence="2">The sequence shown here is derived from an EMBL/GenBank/DDBJ whole genome shotgun (WGS) entry which is preliminary data.</text>
</comment>